<dbReference type="PANTHER" id="PTHR11259">
    <property type="entry name" value="RAS-RELATED GTP BINDING RAG/GTR YEAST"/>
    <property type="match status" value="1"/>
</dbReference>
<dbReference type="PANTHER" id="PTHR11259:SF1">
    <property type="entry name" value="RAS-RELATED GTP-BINDING PROTEIN"/>
    <property type="match status" value="1"/>
</dbReference>
<evidence type="ECO:0000256" key="3">
    <source>
        <dbReference type="ARBA" id="ARBA00023134"/>
    </source>
</evidence>
<dbReference type="Gene3D" id="3.30.450.190">
    <property type="match status" value="1"/>
</dbReference>
<proteinExistence type="inferred from homology"/>
<sequence length="299" mass="34019">MRDQIEKLLLMGPAGAGKTCMRSIIFDNYLPRDTLRLGVTISLEQSRVRMLNNLYLNLWDCGGQHRYVTEYLNRQKEFIFRNVCVLLFVFDISSMSHEGSSAHGNTCANWSRVEMLRYFQAAIQCVRSYSPKAKVFVLLHKMDLIAPKLRQNIFESRKAEVIDYVVNSGEVATDIKFLGAGNEDSSVGFCVEGSDSERDDDVLSFSSTESRTTKVSETVKQFKLSCMNNTTSLEGFQITTDTFTALLHPFTSCTYVLMVSEDTSITVELHRINVRGAQRLFEQFLRSEDGVALEMRRML</sequence>
<dbReference type="GO" id="GO:0009267">
    <property type="term" value="P:cellular response to starvation"/>
    <property type="evidence" value="ECO:0007669"/>
    <property type="project" value="TreeGrafter"/>
</dbReference>
<dbReference type="InterPro" id="IPR027417">
    <property type="entry name" value="P-loop_NTPase"/>
</dbReference>
<evidence type="ECO:0000256" key="1">
    <source>
        <dbReference type="ARBA" id="ARBA00007756"/>
    </source>
</evidence>
<organism evidence="4">
    <name type="scientific">Trypanosoma vivax (strain Y486)</name>
    <dbReference type="NCBI Taxonomy" id="1055687"/>
    <lineage>
        <taxon>Eukaryota</taxon>
        <taxon>Discoba</taxon>
        <taxon>Euglenozoa</taxon>
        <taxon>Kinetoplastea</taxon>
        <taxon>Metakinetoplastina</taxon>
        <taxon>Trypanosomatida</taxon>
        <taxon>Trypanosomatidae</taxon>
        <taxon>Trypanosoma</taxon>
        <taxon>Duttonella</taxon>
    </lineage>
</organism>
<dbReference type="EMBL" id="HE573027">
    <property type="protein sequence ID" value="CCC52856.1"/>
    <property type="molecule type" value="Genomic_DNA"/>
</dbReference>
<dbReference type="Gene3D" id="3.40.50.300">
    <property type="entry name" value="P-loop containing nucleotide triphosphate hydrolases"/>
    <property type="match status" value="1"/>
</dbReference>
<evidence type="ECO:0000256" key="2">
    <source>
        <dbReference type="ARBA" id="ARBA00022741"/>
    </source>
</evidence>
<keyword evidence="3" id="KW-0342">GTP-binding</keyword>
<dbReference type="InterPro" id="IPR006762">
    <property type="entry name" value="Gtr1_RagA"/>
</dbReference>
<dbReference type="GO" id="GO:0010507">
    <property type="term" value="P:negative regulation of autophagy"/>
    <property type="evidence" value="ECO:0007669"/>
    <property type="project" value="TreeGrafter"/>
</dbReference>
<keyword evidence="2" id="KW-0547">Nucleotide-binding</keyword>
<comment type="similarity">
    <text evidence="1">Belongs to the GTR/RAG GTP-binding protein family.</text>
</comment>
<dbReference type="GO" id="GO:0005525">
    <property type="term" value="F:GTP binding"/>
    <property type="evidence" value="ECO:0007669"/>
    <property type="project" value="UniProtKB-KW"/>
</dbReference>
<protein>
    <submittedName>
        <fullName evidence="4">Ras-family member, GTP-binding protein,putative</fullName>
    </submittedName>
</protein>
<gene>
    <name evidence="4" type="ORF">TVY486_1103400</name>
</gene>
<dbReference type="VEuPathDB" id="TriTrypDB:TvY486_1103400"/>
<dbReference type="GO" id="GO:0005634">
    <property type="term" value="C:nucleus"/>
    <property type="evidence" value="ECO:0007669"/>
    <property type="project" value="TreeGrafter"/>
</dbReference>
<accession>G0UAM1</accession>
<dbReference type="GO" id="GO:1990131">
    <property type="term" value="C:Gtr1-Gtr2 GTPase complex"/>
    <property type="evidence" value="ECO:0007669"/>
    <property type="project" value="TreeGrafter"/>
</dbReference>
<dbReference type="GO" id="GO:0003924">
    <property type="term" value="F:GTPase activity"/>
    <property type="evidence" value="ECO:0007669"/>
    <property type="project" value="TreeGrafter"/>
</dbReference>
<dbReference type="AlphaFoldDB" id="G0UAM1"/>
<evidence type="ECO:0000313" key="4">
    <source>
        <dbReference type="EMBL" id="CCC52856.1"/>
    </source>
</evidence>
<dbReference type="Pfam" id="PF04670">
    <property type="entry name" value="Gtr1_RagA"/>
    <property type="match status" value="1"/>
</dbReference>
<name>G0UAM1_TRYVY</name>
<dbReference type="SUPFAM" id="SSF52540">
    <property type="entry name" value="P-loop containing nucleoside triphosphate hydrolases"/>
    <property type="match status" value="1"/>
</dbReference>
<dbReference type="GO" id="GO:1904263">
    <property type="term" value="P:positive regulation of TORC1 signaling"/>
    <property type="evidence" value="ECO:0007669"/>
    <property type="project" value="TreeGrafter"/>
</dbReference>
<dbReference type="GO" id="GO:0005764">
    <property type="term" value="C:lysosome"/>
    <property type="evidence" value="ECO:0007669"/>
    <property type="project" value="TreeGrafter"/>
</dbReference>
<reference evidence="4" key="1">
    <citation type="journal article" date="2012" name="Proc. Natl. Acad. Sci. U.S.A.">
        <title>Antigenic diversity is generated by distinct evolutionary mechanisms in African trypanosome species.</title>
        <authorList>
            <person name="Jackson A.P."/>
            <person name="Berry A."/>
            <person name="Aslett M."/>
            <person name="Allison H.C."/>
            <person name="Burton P."/>
            <person name="Vavrova-Anderson J."/>
            <person name="Brown R."/>
            <person name="Browne H."/>
            <person name="Corton N."/>
            <person name="Hauser H."/>
            <person name="Gamble J."/>
            <person name="Gilderthorp R."/>
            <person name="Marcello L."/>
            <person name="McQuillan J."/>
            <person name="Otto T.D."/>
            <person name="Quail M.A."/>
            <person name="Sanders M.J."/>
            <person name="van Tonder A."/>
            <person name="Ginger M.L."/>
            <person name="Field M.C."/>
            <person name="Barry J.D."/>
            <person name="Hertz-Fowler C."/>
            <person name="Berriman M."/>
        </authorList>
    </citation>
    <scope>NUCLEOTIDE SEQUENCE</scope>
    <source>
        <strain evidence="4">Y486</strain>
    </source>
</reference>